<dbReference type="EMBL" id="CAESAQ020000021">
    <property type="protein sequence ID" value="CAB5495551.1"/>
    <property type="molecule type" value="Genomic_DNA"/>
</dbReference>
<comment type="caution">
    <text evidence="1">The sequence shown here is derived from an EMBL/GenBank/DDBJ whole genome shotgun (WGS) entry which is preliminary data.</text>
</comment>
<dbReference type="RefSeq" id="WP_158009269.1">
    <property type="nucleotide sequence ID" value="NZ_CP024634.1"/>
</dbReference>
<gene>
    <name evidence="1" type="ORF">THERMOS_310</name>
</gene>
<dbReference type="AlphaFoldDB" id="A0A8H9CFY8"/>
<evidence type="ECO:0000313" key="2">
    <source>
        <dbReference type="Proteomes" id="UP000643672"/>
    </source>
</evidence>
<evidence type="ECO:0000313" key="1">
    <source>
        <dbReference type="EMBL" id="CAB5495551.1"/>
    </source>
</evidence>
<organism evidence="1 2">
    <name type="scientific">Bathymodiolus thermophilus thioautotrophic gill symbiont</name>
    <dbReference type="NCBI Taxonomy" id="2360"/>
    <lineage>
        <taxon>Bacteria</taxon>
        <taxon>Pseudomonadati</taxon>
        <taxon>Pseudomonadota</taxon>
        <taxon>Gammaproteobacteria</taxon>
        <taxon>sulfur-oxidizing symbionts</taxon>
    </lineage>
</organism>
<accession>A0A8H9CFY8</accession>
<protein>
    <submittedName>
        <fullName evidence="1">Uncharacterized protein</fullName>
    </submittedName>
</protein>
<dbReference type="Proteomes" id="UP000643672">
    <property type="component" value="Unassembled WGS sequence"/>
</dbReference>
<keyword evidence="2" id="KW-1185">Reference proteome</keyword>
<name>A0A8H9CFY8_9GAMM</name>
<proteinExistence type="predicted"/>
<reference evidence="1 2" key="1">
    <citation type="submission" date="2020-05" db="EMBL/GenBank/DDBJ databases">
        <authorList>
            <person name="Petersen J."/>
            <person name="Sayavedra L."/>
        </authorList>
    </citation>
    <scope>NUCLEOTIDE SEQUENCE [LARGE SCALE GENOMIC DNA]</scope>
    <source>
        <strain evidence="1">B thermophilus SOXS</strain>
    </source>
</reference>
<sequence length="49" mass="5719">MKNGINASCNITHTFAELYEQQKTAQRIYPWQYDNDTIKKISLNSKLSI</sequence>